<dbReference type="Proteomes" id="UP000478837">
    <property type="component" value="Unassembled WGS sequence"/>
</dbReference>
<feature type="domain" description="SprT-like" evidence="1">
    <location>
        <begin position="16"/>
        <end position="164"/>
    </location>
</feature>
<dbReference type="GO" id="GO:0008237">
    <property type="term" value="F:metallopeptidase activity"/>
    <property type="evidence" value="ECO:0007669"/>
    <property type="project" value="UniProtKB-KW"/>
</dbReference>
<proteinExistence type="predicted"/>
<evidence type="ECO:0000313" key="3">
    <source>
        <dbReference type="Proteomes" id="UP000478837"/>
    </source>
</evidence>
<dbReference type="PANTHER" id="PTHR38773:SF1">
    <property type="entry name" value="PROTEIN SPRT"/>
    <property type="match status" value="1"/>
</dbReference>
<gene>
    <name evidence="2" type="ORF">GTW09_12595</name>
</gene>
<dbReference type="PANTHER" id="PTHR38773">
    <property type="entry name" value="PROTEIN SPRT"/>
    <property type="match status" value="1"/>
</dbReference>
<dbReference type="NCBIfam" id="NF003421">
    <property type="entry name" value="PRK04860.1"/>
    <property type="match status" value="1"/>
</dbReference>
<protein>
    <submittedName>
        <fullName evidence="2">SprT family zinc-dependent metalloprotease</fullName>
    </submittedName>
</protein>
<dbReference type="GO" id="GO:0006950">
    <property type="term" value="P:response to stress"/>
    <property type="evidence" value="ECO:0007669"/>
    <property type="project" value="UniProtKB-ARBA"/>
</dbReference>
<dbReference type="RefSeq" id="WP_163112200.1">
    <property type="nucleotide sequence ID" value="NZ_JAAAWP010000007.1"/>
</dbReference>
<keyword evidence="2" id="KW-0645">Protease</keyword>
<dbReference type="Pfam" id="PF10263">
    <property type="entry name" value="SprT-like"/>
    <property type="match status" value="1"/>
</dbReference>
<sequence length="164" mass="19105">MASRDLTEQQRQQIQAEVESCYLKAERYFKKVFERPLLSYRRSGKNAGTAFLQQNRINIHPLLFSENQEEFIHDVIPHEVSHLLVWNLFGRTKPHGREWQSIMIEVFNRSPSTTHSFDTKGVVNTVAYRCNCSEHAISLRRHKNVLSGKAQYRCRKCSGELVAV</sequence>
<dbReference type="EMBL" id="JAAAWP010000007">
    <property type="protein sequence ID" value="NDW22365.1"/>
    <property type="molecule type" value="Genomic_DNA"/>
</dbReference>
<dbReference type="GO" id="GO:0006508">
    <property type="term" value="P:proteolysis"/>
    <property type="evidence" value="ECO:0007669"/>
    <property type="project" value="UniProtKB-KW"/>
</dbReference>
<dbReference type="AlphaFoldDB" id="A0A6L9MWL6"/>
<comment type="caution">
    <text evidence="2">The sequence shown here is derived from an EMBL/GenBank/DDBJ whole genome shotgun (WGS) entry which is preliminary data.</text>
</comment>
<name>A0A6L9MWL6_9ALTE</name>
<reference evidence="2 3" key="1">
    <citation type="submission" date="2020-01" db="EMBL/GenBank/DDBJ databases">
        <title>Genomes of bacteria type strains.</title>
        <authorList>
            <person name="Chen J."/>
            <person name="Zhu S."/>
            <person name="Yang J."/>
        </authorList>
    </citation>
    <scope>NUCLEOTIDE SEQUENCE [LARGE SCALE GENOMIC DNA]</scope>
    <source>
        <strain evidence="2 3">LMG 22958</strain>
    </source>
</reference>
<dbReference type="InterPro" id="IPR006640">
    <property type="entry name" value="SprT-like_domain"/>
</dbReference>
<keyword evidence="2" id="KW-0482">Metalloprotease</keyword>
<organism evidence="2 3">
    <name type="scientific">Alteromonas hispanica</name>
    <dbReference type="NCBI Taxonomy" id="315421"/>
    <lineage>
        <taxon>Bacteria</taxon>
        <taxon>Pseudomonadati</taxon>
        <taxon>Pseudomonadota</taxon>
        <taxon>Gammaproteobacteria</taxon>
        <taxon>Alteromonadales</taxon>
        <taxon>Alteromonadaceae</taxon>
        <taxon>Alteromonas/Salinimonas group</taxon>
        <taxon>Alteromonas</taxon>
    </lineage>
</organism>
<accession>A0A6L9MWL6</accession>
<evidence type="ECO:0000313" key="2">
    <source>
        <dbReference type="EMBL" id="NDW22365.1"/>
    </source>
</evidence>
<keyword evidence="3" id="KW-1185">Reference proteome</keyword>
<dbReference type="SMART" id="SM00731">
    <property type="entry name" value="SprT"/>
    <property type="match status" value="1"/>
</dbReference>
<evidence type="ECO:0000259" key="1">
    <source>
        <dbReference type="SMART" id="SM00731"/>
    </source>
</evidence>
<keyword evidence="2" id="KW-0378">Hydrolase</keyword>